<name>A0A6J5S1P6_9CAUD</name>
<reference evidence="1" key="1">
    <citation type="submission" date="2020-05" db="EMBL/GenBank/DDBJ databases">
        <authorList>
            <person name="Chiriac C."/>
            <person name="Salcher M."/>
            <person name="Ghai R."/>
            <person name="Kavagutti S V."/>
        </authorList>
    </citation>
    <scope>NUCLEOTIDE SEQUENCE</scope>
</reference>
<sequence length="147" mass="15272">MAAGSWTVFNLAKKKLADGTHDLDTATFKMALTTSAQALATTFVGTSTDCRYSDLSAEVAAGGGYTTGGKTLSATWVQSVGTITWDVDDQAWTSSTITARYAVIYNDTTANKNLVCFCLLDSTPADVSTTAGTLTVTINASGVFSLA</sequence>
<accession>A0A6J5S1P6</accession>
<evidence type="ECO:0000313" key="1">
    <source>
        <dbReference type="EMBL" id="CAB4199025.1"/>
    </source>
</evidence>
<organism evidence="1">
    <name type="scientific">uncultured Caudovirales phage</name>
    <dbReference type="NCBI Taxonomy" id="2100421"/>
    <lineage>
        <taxon>Viruses</taxon>
        <taxon>Duplodnaviria</taxon>
        <taxon>Heunggongvirae</taxon>
        <taxon>Uroviricota</taxon>
        <taxon>Caudoviricetes</taxon>
        <taxon>Peduoviridae</taxon>
        <taxon>Maltschvirus</taxon>
        <taxon>Maltschvirus maltsch</taxon>
    </lineage>
</organism>
<gene>
    <name evidence="1" type="ORF">UFOVP1333_15</name>
</gene>
<protein>
    <submittedName>
        <fullName evidence="1">Uncharacterized protein</fullName>
    </submittedName>
</protein>
<proteinExistence type="predicted"/>
<dbReference type="EMBL" id="LR797280">
    <property type="protein sequence ID" value="CAB4199025.1"/>
    <property type="molecule type" value="Genomic_DNA"/>
</dbReference>